<dbReference type="EnsemblPlants" id="AVESA.00010b.r2.7DG1390930.1">
    <property type="protein sequence ID" value="AVESA.00010b.r2.7DG1390930.1.CDS"/>
    <property type="gene ID" value="AVESA.00010b.r2.7DG1390930"/>
</dbReference>
<reference evidence="1" key="1">
    <citation type="submission" date="2021-05" db="EMBL/GenBank/DDBJ databases">
        <authorList>
            <person name="Scholz U."/>
            <person name="Mascher M."/>
            <person name="Fiebig A."/>
        </authorList>
    </citation>
    <scope>NUCLEOTIDE SEQUENCE [LARGE SCALE GENOMIC DNA]</scope>
</reference>
<evidence type="ECO:0000313" key="1">
    <source>
        <dbReference type="EnsemblPlants" id="AVESA.00010b.r2.7DG1390930.1.CDS"/>
    </source>
</evidence>
<keyword evidence="2" id="KW-1185">Reference proteome</keyword>
<protein>
    <submittedName>
        <fullName evidence="1">Uncharacterized protein</fullName>
    </submittedName>
</protein>
<proteinExistence type="predicted"/>
<organism evidence="1 2">
    <name type="scientific">Avena sativa</name>
    <name type="common">Oat</name>
    <dbReference type="NCBI Taxonomy" id="4498"/>
    <lineage>
        <taxon>Eukaryota</taxon>
        <taxon>Viridiplantae</taxon>
        <taxon>Streptophyta</taxon>
        <taxon>Embryophyta</taxon>
        <taxon>Tracheophyta</taxon>
        <taxon>Spermatophyta</taxon>
        <taxon>Magnoliopsida</taxon>
        <taxon>Liliopsida</taxon>
        <taxon>Poales</taxon>
        <taxon>Poaceae</taxon>
        <taxon>BOP clade</taxon>
        <taxon>Pooideae</taxon>
        <taxon>Poodae</taxon>
        <taxon>Poeae</taxon>
        <taxon>Poeae Chloroplast Group 1 (Aveneae type)</taxon>
        <taxon>Aveninae</taxon>
        <taxon>Avena</taxon>
    </lineage>
</organism>
<dbReference type="Proteomes" id="UP001732700">
    <property type="component" value="Chromosome 7D"/>
</dbReference>
<reference evidence="1" key="2">
    <citation type="submission" date="2025-09" db="UniProtKB">
        <authorList>
            <consortium name="EnsemblPlants"/>
        </authorList>
    </citation>
    <scope>IDENTIFICATION</scope>
</reference>
<name>A0ACD6AJJ3_AVESA</name>
<evidence type="ECO:0000313" key="2">
    <source>
        <dbReference type="Proteomes" id="UP001732700"/>
    </source>
</evidence>
<sequence length="302" mass="31716">MEHGNKNARVKKARVEEPLLLLPPTVEVKQEAGVVVAAAEGVPRTETAYCKFDLAVLHCPVCSDRLRPPVFMCPAGLHTACATCQGKLPGKRCHSCDHAGGGGGAYVHLPLMDRVVCSARFQCAHHQHGCTDYVIYFEAPDHESACPRAPCSCTVPGCAFLASPPNLLGHLASAHAWPVHNVRYRTPLGLRVAASEPRVLLVAAEDDGAVFLLSVAALGSARAVSVVCVRANGDAGQQYGLNILAQGTGGRTVILDTEVASSAAPGEVDLDAIEFLAVPPIMMAGPQADKEMVLTVCIDEAS</sequence>
<accession>A0ACD6AJJ3</accession>